<evidence type="ECO:0000256" key="1">
    <source>
        <dbReference type="SAM" id="MobiDB-lite"/>
    </source>
</evidence>
<feature type="region of interest" description="Disordered" evidence="1">
    <location>
        <begin position="277"/>
        <end position="312"/>
    </location>
</feature>
<dbReference type="AlphaFoldDB" id="A0A923MG03"/>
<dbReference type="Gene3D" id="3.40.570.10">
    <property type="entry name" value="Extracellular Endonuclease, subunit A"/>
    <property type="match status" value="1"/>
</dbReference>
<reference evidence="3" key="1">
    <citation type="submission" date="2020-08" db="EMBL/GenBank/DDBJ databases">
        <title>Genome public.</title>
        <authorList>
            <person name="Liu C."/>
            <person name="Sun Q."/>
        </authorList>
    </citation>
    <scope>NUCLEOTIDE SEQUENCE</scope>
    <source>
        <strain evidence="3">BX15</strain>
    </source>
</reference>
<dbReference type="Gene3D" id="3.40.10.10">
    <property type="entry name" value="DNA Methylphosphotriester Repair Domain"/>
    <property type="match status" value="1"/>
</dbReference>
<gene>
    <name evidence="3" type="ORF">H8Z83_06660</name>
</gene>
<dbReference type="Pfam" id="PF13930">
    <property type="entry name" value="Endonuclea_NS_2"/>
    <property type="match status" value="1"/>
</dbReference>
<comment type="caution">
    <text evidence="3">The sequence shown here is derived from an EMBL/GenBank/DDBJ whole genome shotgun (WGS) entry which is preliminary data.</text>
</comment>
<proteinExistence type="predicted"/>
<keyword evidence="4" id="KW-1185">Reference proteome</keyword>
<feature type="compositionally biased region" description="Acidic residues" evidence="1">
    <location>
        <begin position="44"/>
        <end position="53"/>
    </location>
</feature>
<evidence type="ECO:0000313" key="4">
    <source>
        <dbReference type="Proteomes" id="UP000620327"/>
    </source>
</evidence>
<evidence type="ECO:0000313" key="3">
    <source>
        <dbReference type="EMBL" id="MBC5770007.1"/>
    </source>
</evidence>
<dbReference type="GO" id="GO:0004519">
    <property type="term" value="F:endonuclease activity"/>
    <property type="evidence" value="ECO:0007669"/>
    <property type="project" value="UniProtKB-KW"/>
</dbReference>
<dbReference type="InterPro" id="IPR044927">
    <property type="entry name" value="Endonuclea_NS_2"/>
</dbReference>
<dbReference type="InterPro" id="IPR044929">
    <property type="entry name" value="DNA/RNA_non-sp_Endonuclease_sf"/>
</dbReference>
<feature type="domain" description="Type VII secretion system protein EssD-like" evidence="2">
    <location>
        <begin position="117"/>
        <end position="243"/>
    </location>
</feature>
<keyword evidence="3" id="KW-0378">Hydrolase</keyword>
<dbReference type="Proteomes" id="UP000620327">
    <property type="component" value="Unassembled WGS sequence"/>
</dbReference>
<sequence>MLSACGSDTAPSDHSPNSSLQTEISDSQDSTPVESSETDPAGTSDDDSSEGEAEPSQVVEPATPPDQQAESSAPAEITTASRFSTSDVPAYSGKAYTSVNGNVPYFSAAELATQSFETYSDLDSLGRCGVTYACIGKDLMPTEERGSIGMVKPTGWHTVRYDDLVDGKYLYNRCHLIGYQLTGENANTKNLITGTRYLNIEGMLPFENMVADYIQETNNHVLYRVTPIFEGNNLLANGVLMEGYSVEDKGAGVSYCVFAYNVQPGIEIDYATGESKLADGAQQEEQKTATVTPTPSPEPEKQEPVTRSEASQADYILNTNTKKFHYPTCSSVNDMKEKNRQEFFGTRDETIALGYSPCGRCKP</sequence>
<organism evidence="3 4">
    <name type="scientific">Dysosmobacter segnis</name>
    <dbReference type="NCBI Taxonomy" id="2763042"/>
    <lineage>
        <taxon>Bacteria</taxon>
        <taxon>Bacillati</taxon>
        <taxon>Bacillota</taxon>
        <taxon>Clostridia</taxon>
        <taxon>Eubacteriales</taxon>
        <taxon>Oscillospiraceae</taxon>
        <taxon>Dysosmobacter</taxon>
    </lineage>
</organism>
<dbReference type="SUPFAM" id="SSF57884">
    <property type="entry name" value="Ada DNA repair protein, N-terminal domain (N-Ada 10)"/>
    <property type="match status" value="1"/>
</dbReference>
<keyword evidence="3" id="KW-0255">Endonuclease</keyword>
<feature type="compositionally biased region" description="Polar residues" evidence="1">
    <location>
        <begin position="9"/>
        <end position="35"/>
    </location>
</feature>
<name>A0A923MG03_9FIRM</name>
<accession>A0A923MG03</accession>
<evidence type="ECO:0000259" key="2">
    <source>
        <dbReference type="Pfam" id="PF13930"/>
    </source>
</evidence>
<keyword evidence="3" id="KW-0540">Nuclease</keyword>
<protein>
    <submittedName>
        <fullName evidence="3">DNA/RNA non-specific endonuclease</fullName>
    </submittedName>
</protein>
<dbReference type="EMBL" id="JACOQI010000005">
    <property type="protein sequence ID" value="MBC5770007.1"/>
    <property type="molecule type" value="Genomic_DNA"/>
</dbReference>
<dbReference type="InterPro" id="IPR035451">
    <property type="entry name" value="Ada-like_dom_sf"/>
</dbReference>
<feature type="region of interest" description="Disordered" evidence="1">
    <location>
        <begin position="1"/>
        <end position="81"/>
    </location>
</feature>